<dbReference type="Pfam" id="PF21948">
    <property type="entry name" value="LplA-B_cat"/>
    <property type="match status" value="1"/>
</dbReference>
<proteinExistence type="predicted"/>
<dbReference type="Gene3D" id="3.30.930.10">
    <property type="entry name" value="Bira Bifunctional Protein, Domain 2"/>
    <property type="match status" value="1"/>
</dbReference>
<evidence type="ECO:0000313" key="2">
    <source>
        <dbReference type="EMBL" id="ACK70577.1"/>
    </source>
</evidence>
<dbReference type="InterPro" id="IPR004143">
    <property type="entry name" value="BPL_LPL_catalytic"/>
</dbReference>
<keyword evidence="3" id="KW-1185">Reference proteome</keyword>
<dbReference type="RefSeq" id="WP_015954183.1">
    <property type="nucleotide sequence ID" value="NC_011729.1"/>
</dbReference>
<organism evidence="2 3">
    <name type="scientific">Gloeothece citriformis (strain PCC 7424)</name>
    <name type="common">Cyanothece sp. (strain PCC 7424)</name>
    <dbReference type="NCBI Taxonomy" id="65393"/>
    <lineage>
        <taxon>Bacteria</taxon>
        <taxon>Bacillati</taxon>
        <taxon>Cyanobacteriota</taxon>
        <taxon>Cyanophyceae</taxon>
        <taxon>Oscillatoriophycideae</taxon>
        <taxon>Chroococcales</taxon>
        <taxon>Aphanothecaceae</taxon>
        <taxon>Gloeothece</taxon>
        <taxon>Gloeothece citriformis</taxon>
    </lineage>
</organism>
<dbReference type="OrthoDB" id="9774653at2"/>
<protein>
    <submittedName>
        <fullName evidence="2">Biotin/lipoate A/B protein ligase</fullName>
    </submittedName>
</protein>
<dbReference type="eggNOG" id="COG0095">
    <property type="taxonomic scope" value="Bacteria"/>
</dbReference>
<feature type="domain" description="BPL/LPL catalytic" evidence="1">
    <location>
        <begin position="36"/>
        <end position="229"/>
    </location>
</feature>
<evidence type="ECO:0000259" key="1">
    <source>
        <dbReference type="PROSITE" id="PS51733"/>
    </source>
</evidence>
<dbReference type="STRING" id="65393.PCC7424_2150"/>
<dbReference type="SUPFAM" id="SSF55681">
    <property type="entry name" value="Class II aaRS and biotin synthetases"/>
    <property type="match status" value="1"/>
</dbReference>
<keyword evidence="2" id="KW-0436">Ligase</keyword>
<dbReference type="PANTHER" id="PTHR43679:SF2">
    <property type="entry name" value="OCTANOYL-[GCVH]:PROTEIN N-OCTANOYLTRANSFERASE"/>
    <property type="match status" value="1"/>
</dbReference>
<evidence type="ECO:0000313" key="3">
    <source>
        <dbReference type="Proteomes" id="UP000002384"/>
    </source>
</evidence>
<name>B7KGA6_GLOC7</name>
<dbReference type="AlphaFoldDB" id="B7KGA6"/>
<accession>B7KGA6</accession>
<gene>
    <name evidence="2" type="ordered locus">PCC7424_2150</name>
</gene>
<reference evidence="3" key="1">
    <citation type="journal article" date="2011" name="MBio">
        <title>Novel metabolic attributes of the genus Cyanothece, comprising a group of unicellular nitrogen-fixing Cyanobacteria.</title>
        <authorList>
            <person name="Bandyopadhyay A."/>
            <person name="Elvitigala T."/>
            <person name="Welsh E."/>
            <person name="Stockel J."/>
            <person name="Liberton M."/>
            <person name="Min H."/>
            <person name="Sherman L.A."/>
            <person name="Pakrasi H.B."/>
        </authorList>
    </citation>
    <scope>NUCLEOTIDE SEQUENCE [LARGE SCALE GENOMIC DNA]</scope>
    <source>
        <strain evidence="3">PCC 7424</strain>
    </source>
</reference>
<dbReference type="KEGG" id="cyc:PCC7424_2150"/>
<dbReference type="HOGENOM" id="CLU_022986_5_3_3"/>
<sequence>MATSDRIPWRFIPLMSASGQLQMAIDTWLLQKHLQGNQPSVLRFYRFDPVAISLGFSQRSYPQHWDTFQWQGQPIERVYRPTGGRAVLHSGDLCYSIITSNIKGKRSEIYQHLSQFLIQGWQTLGLDLYYGEARRGYIHNPSCFGTVTNSDLADAQGNKFIGSALRCSHEGIIQQGSMLLDPDPHLFKAIFGEDAPKSQFSHLSEDQTFLATVITTLTAAASRCFNIDLIPQPLSDTELIEITKLMKIDTVKGVH</sequence>
<dbReference type="Proteomes" id="UP000002384">
    <property type="component" value="Chromosome"/>
</dbReference>
<dbReference type="GO" id="GO:0016874">
    <property type="term" value="F:ligase activity"/>
    <property type="evidence" value="ECO:0007669"/>
    <property type="project" value="UniProtKB-KW"/>
</dbReference>
<dbReference type="InterPro" id="IPR045864">
    <property type="entry name" value="aa-tRNA-synth_II/BPL/LPL"/>
</dbReference>
<dbReference type="EMBL" id="CP001291">
    <property type="protein sequence ID" value="ACK70577.1"/>
    <property type="molecule type" value="Genomic_DNA"/>
</dbReference>
<dbReference type="PROSITE" id="PS51733">
    <property type="entry name" value="BPL_LPL_CATALYTIC"/>
    <property type="match status" value="1"/>
</dbReference>
<dbReference type="PANTHER" id="PTHR43679">
    <property type="entry name" value="OCTANOYLTRANSFERASE LIPM-RELATED"/>
    <property type="match status" value="1"/>
</dbReference>
<dbReference type="InterPro" id="IPR050664">
    <property type="entry name" value="Octanoyltrans_LipM/LipL"/>
</dbReference>